<evidence type="ECO:0000313" key="13">
    <source>
        <dbReference type="EMBL" id="VDC50862.1"/>
    </source>
</evidence>
<dbReference type="PROSITE" id="PS51755">
    <property type="entry name" value="OMPR_PHOB"/>
    <property type="match status" value="1"/>
</dbReference>
<dbReference type="InterPro" id="IPR016032">
    <property type="entry name" value="Sig_transdc_resp-reg_C-effctor"/>
</dbReference>
<dbReference type="GO" id="GO:0006355">
    <property type="term" value="P:regulation of DNA-templated transcription"/>
    <property type="evidence" value="ECO:0007669"/>
    <property type="project" value="InterPro"/>
</dbReference>
<evidence type="ECO:0000259" key="11">
    <source>
        <dbReference type="PROSITE" id="PS50110"/>
    </source>
</evidence>
<dbReference type="InterPro" id="IPR001789">
    <property type="entry name" value="Sig_transdc_resp-reg_receiver"/>
</dbReference>
<organism evidence="13 14">
    <name type="scientific">Brevundimonas mediterranea</name>
    <dbReference type="NCBI Taxonomy" id="74329"/>
    <lineage>
        <taxon>Bacteria</taxon>
        <taxon>Pseudomonadati</taxon>
        <taxon>Pseudomonadota</taxon>
        <taxon>Alphaproteobacteria</taxon>
        <taxon>Caulobacterales</taxon>
        <taxon>Caulobacteraceae</taxon>
        <taxon>Brevundimonas</taxon>
    </lineage>
</organism>
<evidence type="ECO:0000313" key="14">
    <source>
        <dbReference type="Proteomes" id="UP000289220"/>
    </source>
</evidence>
<dbReference type="PANTHER" id="PTHR48111:SF4">
    <property type="entry name" value="DNA-BINDING DUAL TRANSCRIPTIONAL REGULATOR OMPR"/>
    <property type="match status" value="1"/>
</dbReference>
<dbReference type="FunFam" id="1.10.10.10:FF:000099">
    <property type="entry name" value="Two-component system response regulator TorR"/>
    <property type="match status" value="1"/>
</dbReference>
<evidence type="ECO:0000256" key="4">
    <source>
        <dbReference type="ARBA" id="ARBA00023012"/>
    </source>
</evidence>
<accession>A0A7Z8Y4Q3</accession>
<dbReference type="CDD" id="cd00383">
    <property type="entry name" value="trans_reg_C"/>
    <property type="match status" value="1"/>
</dbReference>
<reference evidence="13 14" key="1">
    <citation type="submission" date="2018-11" db="EMBL/GenBank/DDBJ databases">
        <authorList>
            <person name="Peiro R."/>
            <person name="Begona"/>
            <person name="Cbmso G."/>
            <person name="Lopez M."/>
            <person name="Gonzalez S."/>
            <person name="Sacristan E."/>
            <person name="Castillo E."/>
        </authorList>
    </citation>
    <scope>NUCLEOTIDE SEQUENCE [LARGE SCALE GENOMIC DNA]</scope>
    <source>
        <strain evidence="13">Brev_genome</strain>
    </source>
</reference>
<evidence type="ECO:0000256" key="10">
    <source>
        <dbReference type="PROSITE-ProRule" id="PRU01091"/>
    </source>
</evidence>
<dbReference type="InterPro" id="IPR036388">
    <property type="entry name" value="WH-like_DNA-bd_sf"/>
</dbReference>
<feature type="DNA-binding region" description="OmpR/PhoB-type" evidence="10">
    <location>
        <begin position="132"/>
        <end position="232"/>
    </location>
</feature>
<sequence length="237" mass="26323">MMYAQRHVLVVDDNASARDALGGFLSEHAFQVSTAADGAAMRRILRARPIDLVVLNLGIRREDGLDLMRGVVDRDEAPVISITDAGGGEPDKVVALELGADDCMSTPVSPRELLARIRTVLRRARPAKARERVRWRFAGWELDLRRRSLTSPDGALVKLTTAEFNLLTALLRSPNQILTRHQLVTASRVHPDEVNDRSIDVMILRLRRKLQTAPGPQRIIRTERGVGYGIAVPVEAF</sequence>
<dbReference type="GO" id="GO:0000976">
    <property type="term" value="F:transcription cis-regulatory region binding"/>
    <property type="evidence" value="ECO:0007669"/>
    <property type="project" value="TreeGrafter"/>
</dbReference>
<gene>
    <name evidence="13" type="primary">ompR_2</name>
    <name evidence="13" type="ORF">BREV_BREV_00339</name>
</gene>
<feature type="domain" description="OmpR/PhoB-type" evidence="12">
    <location>
        <begin position="132"/>
        <end position="232"/>
    </location>
</feature>
<dbReference type="GO" id="GO:0032993">
    <property type="term" value="C:protein-DNA complex"/>
    <property type="evidence" value="ECO:0007669"/>
    <property type="project" value="TreeGrafter"/>
</dbReference>
<dbReference type="SUPFAM" id="SSF46894">
    <property type="entry name" value="C-terminal effector domain of the bipartite response regulators"/>
    <property type="match status" value="1"/>
</dbReference>
<dbReference type="PANTHER" id="PTHR48111">
    <property type="entry name" value="REGULATOR OF RPOS"/>
    <property type="match status" value="1"/>
</dbReference>
<proteinExistence type="predicted"/>
<dbReference type="SUPFAM" id="SSF52172">
    <property type="entry name" value="CheY-like"/>
    <property type="match status" value="1"/>
</dbReference>
<keyword evidence="5" id="KW-0805">Transcription regulation</keyword>
<dbReference type="InterPro" id="IPR039420">
    <property type="entry name" value="WalR-like"/>
</dbReference>
<keyword evidence="4" id="KW-0902">Two-component regulatory system</keyword>
<name>A0A7Z8Y4Q3_9CAUL</name>
<keyword evidence="7" id="KW-0804">Transcription</keyword>
<dbReference type="Pfam" id="PF00072">
    <property type="entry name" value="Response_reg"/>
    <property type="match status" value="1"/>
</dbReference>
<evidence type="ECO:0000256" key="7">
    <source>
        <dbReference type="ARBA" id="ARBA00023163"/>
    </source>
</evidence>
<keyword evidence="2" id="KW-0963">Cytoplasm</keyword>
<keyword evidence="6 10" id="KW-0238">DNA-binding</keyword>
<evidence type="ECO:0000256" key="3">
    <source>
        <dbReference type="ARBA" id="ARBA00022553"/>
    </source>
</evidence>
<keyword evidence="14" id="KW-1185">Reference proteome</keyword>
<dbReference type="EMBL" id="UXHF01000004">
    <property type="protein sequence ID" value="VDC50862.1"/>
    <property type="molecule type" value="Genomic_DNA"/>
</dbReference>
<evidence type="ECO:0000256" key="9">
    <source>
        <dbReference type="PROSITE-ProRule" id="PRU00169"/>
    </source>
</evidence>
<evidence type="ECO:0000256" key="8">
    <source>
        <dbReference type="ARBA" id="ARBA00067337"/>
    </source>
</evidence>
<dbReference type="InterPro" id="IPR001867">
    <property type="entry name" value="OmpR/PhoB-type_DNA-bd"/>
</dbReference>
<evidence type="ECO:0000259" key="12">
    <source>
        <dbReference type="PROSITE" id="PS51755"/>
    </source>
</evidence>
<comment type="caution">
    <text evidence="9">Lacks conserved residue(s) required for the propagation of feature annotation.</text>
</comment>
<keyword evidence="3" id="KW-0597">Phosphoprotein</keyword>
<feature type="domain" description="Response regulatory" evidence="11">
    <location>
        <begin position="7"/>
        <end position="121"/>
    </location>
</feature>
<dbReference type="Proteomes" id="UP000289220">
    <property type="component" value="Unassembled WGS sequence"/>
</dbReference>
<comment type="caution">
    <text evidence="13">The sequence shown here is derived from an EMBL/GenBank/DDBJ whole genome shotgun (WGS) entry which is preliminary data.</text>
</comment>
<evidence type="ECO:0000256" key="1">
    <source>
        <dbReference type="ARBA" id="ARBA00004496"/>
    </source>
</evidence>
<dbReference type="Pfam" id="PF00486">
    <property type="entry name" value="Trans_reg_C"/>
    <property type="match status" value="1"/>
</dbReference>
<comment type="subcellular location">
    <subcellularLocation>
        <location evidence="1">Cytoplasm</location>
    </subcellularLocation>
</comment>
<dbReference type="SMART" id="SM00862">
    <property type="entry name" value="Trans_reg_C"/>
    <property type="match status" value="1"/>
</dbReference>
<evidence type="ECO:0000256" key="6">
    <source>
        <dbReference type="ARBA" id="ARBA00023125"/>
    </source>
</evidence>
<dbReference type="Gene3D" id="3.40.50.2300">
    <property type="match status" value="1"/>
</dbReference>
<dbReference type="GO" id="GO:0000156">
    <property type="term" value="F:phosphorelay response regulator activity"/>
    <property type="evidence" value="ECO:0007669"/>
    <property type="project" value="TreeGrafter"/>
</dbReference>
<dbReference type="GO" id="GO:0005829">
    <property type="term" value="C:cytosol"/>
    <property type="evidence" value="ECO:0007669"/>
    <property type="project" value="TreeGrafter"/>
</dbReference>
<dbReference type="RefSeq" id="WP_081836061.1">
    <property type="nucleotide sequence ID" value="NZ_UXHF01000004.1"/>
</dbReference>
<evidence type="ECO:0000256" key="5">
    <source>
        <dbReference type="ARBA" id="ARBA00023015"/>
    </source>
</evidence>
<dbReference type="InterPro" id="IPR011006">
    <property type="entry name" value="CheY-like_superfamily"/>
</dbReference>
<dbReference type="Gene3D" id="1.10.10.10">
    <property type="entry name" value="Winged helix-like DNA-binding domain superfamily/Winged helix DNA-binding domain"/>
    <property type="match status" value="1"/>
</dbReference>
<dbReference type="AlphaFoldDB" id="A0A7Z8Y4Q3"/>
<evidence type="ECO:0000256" key="2">
    <source>
        <dbReference type="ARBA" id="ARBA00022490"/>
    </source>
</evidence>
<dbReference type="Gene3D" id="6.10.250.690">
    <property type="match status" value="1"/>
</dbReference>
<dbReference type="SMART" id="SM00448">
    <property type="entry name" value="REC"/>
    <property type="match status" value="1"/>
</dbReference>
<protein>
    <recommendedName>
        <fullName evidence="8">Regulatory protein VirG</fullName>
    </recommendedName>
</protein>
<dbReference type="PROSITE" id="PS50110">
    <property type="entry name" value="RESPONSE_REGULATORY"/>
    <property type="match status" value="1"/>
</dbReference>